<feature type="domain" description="Protein kinase" evidence="10">
    <location>
        <begin position="757"/>
        <end position="1049"/>
    </location>
</feature>
<evidence type="ECO:0000256" key="7">
    <source>
        <dbReference type="PROSITE-ProRule" id="PRU10141"/>
    </source>
</evidence>
<dbReference type="InterPro" id="IPR000719">
    <property type="entry name" value="Prot_kinase_dom"/>
</dbReference>
<dbReference type="SUPFAM" id="SSF51126">
    <property type="entry name" value="Pectin lyase-like"/>
    <property type="match status" value="1"/>
</dbReference>
<keyword evidence="4 7" id="KW-0547">Nucleotide-binding</keyword>
<evidence type="ECO:0000313" key="11">
    <source>
        <dbReference type="EMBL" id="KAA6401903.1"/>
    </source>
</evidence>
<name>A0A5J4X4J3_9EUKA</name>
<sequence length="1055" mass="117563">MAICLLHNIFEVYGVDYYLATTGDDTNSCNYTEPCLTLDAPALKATVDSSTEYIVFIRDNTTLSIQFTISSALPSPRTFTNNQSNSTTQSDIFINENGQFLVTGNALFERVKFTMLGQASLLNGGAINAQLSELSSNLQIIDCSFIGCKAISNGGALRLQFMNQTEITFRNLSYNLCQALDSGGAFWCSINNGAKLTIAGSCSFTDCKALSEYSTGGGGALYAKIEGENSQLIFEGSTTFEKCSAYQGGGMYLNVSDLGKLTMSGIASFRDCKGSFLGGGIFLEASNGIVSFNSTKQILIENCNSAELGGGIYCLIENLGQIHINSLKLNKCNSQKDGGGICAEIESGGQLTLDNQCEFYHCKSNGNGGGICVQINISKQCTFIIKYAYFHECQSITNTSLSYSQSGFGGSLFLGGEGDYDPTSKLIDLHGMKIYNNTASKYGQSLYVAMTQIAEWCKYGILGEYVKGNYSDTYSYEKDLEGIPIEYYSFNHSTSELIEQQQQPLEPWWRVLGILKNAQVVLNVSNPNGKLLFHIEGQRMIQGYLRVKIFELRDKTQKEIDQEQKEISYQYNKNNSKSLKRNSSQSQIPPKHQIYNQQQIFINSIIINEKKPFHNNTNEIIYPPEDGSSSAIQIEGEIQSEQNATFGMNDYKWLNYQQKIYGILVSNDRKIFTGKDGLTIEEDSNATILLELIIEEEEKGKGKGKRFSIGFIVGISVGGLTIVAVIIIIIIIAFAISKKFQIVLHLHPILISQLRGIEKIKKIGKGAFGTVYKMKEIKSQRIVAIKKVEYNSDEEKQRFHKEVSVMREVYHILQQASSSSSSSSSSQSSDSQPQFIHVVQPLGYFFNEDKDKAYLVLEYCENGDLRQYIQNMKNSGTEISDTKAFELIQQVTLALNQLHMNGIIHGDIKPENILLTKDFQVKLSDFGLTRKLQEGREYTTNHGGTSYYLAPEILHGQSAHGKRMQTIAADIWSFGIMLFELLAQKHPFFSSNDADLSPLEIYHRIIDEEPAELPDHYSKNLKKLIKQMLIKDTTRRITADAILEDHDVAISQTKN</sequence>
<dbReference type="InterPro" id="IPR017441">
    <property type="entry name" value="Protein_kinase_ATP_BS"/>
</dbReference>
<dbReference type="EMBL" id="SNRW01000316">
    <property type="protein sequence ID" value="KAA6401903.1"/>
    <property type="molecule type" value="Genomic_DNA"/>
</dbReference>
<dbReference type="PANTHER" id="PTHR43671">
    <property type="entry name" value="SERINE/THREONINE-PROTEIN KINASE NEK"/>
    <property type="match status" value="1"/>
</dbReference>
<gene>
    <name evidence="11" type="ORF">EZS28_002570</name>
</gene>
<evidence type="ECO:0000259" key="10">
    <source>
        <dbReference type="PROSITE" id="PS50011"/>
    </source>
</evidence>
<evidence type="ECO:0000256" key="2">
    <source>
        <dbReference type="ARBA" id="ARBA00012513"/>
    </source>
</evidence>
<evidence type="ECO:0000256" key="3">
    <source>
        <dbReference type="ARBA" id="ARBA00022679"/>
    </source>
</evidence>
<keyword evidence="6 7" id="KW-0067">ATP-binding</keyword>
<keyword evidence="9" id="KW-1133">Transmembrane helix</keyword>
<dbReference type="InterPro" id="IPR011050">
    <property type="entry name" value="Pectin_lyase_fold/virulence"/>
</dbReference>
<dbReference type="SUPFAM" id="SSF56112">
    <property type="entry name" value="Protein kinase-like (PK-like)"/>
    <property type="match status" value="1"/>
</dbReference>
<dbReference type="PROSITE" id="PS00108">
    <property type="entry name" value="PROTEIN_KINASE_ST"/>
    <property type="match status" value="1"/>
</dbReference>
<protein>
    <recommendedName>
        <fullName evidence="2">non-specific serine/threonine protein kinase</fullName>
        <ecNumber evidence="2">2.7.11.1</ecNumber>
    </recommendedName>
</protein>
<comment type="similarity">
    <text evidence="1">Belongs to the protein kinase superfamily. NEK Ser/Thr protein kinase family. NIMA subfamily.</text>
</comment>
<feature type="transmembrane region" description="Helical" evidence="9">
    <location>
        <begin position="709"/>
        <end position="736"/>
    </location>
</feature>
<organism evidence="11 12">
    <name type="scientific">Streblomastix strix</name>
    <dbReference type="NCBI Taxonomy" id="222440"/>
    <lineage>
        <taxon>Eukaryota</taxon>
        <taxon>Metamonada</taxon>
        <taxon>Preaxostyla</taxon>
        <taxon>Oxymonadida</taxon>
        <taxon>Streblomastigidae</taxon>
        <taxon>Streblomastix</taxon>
    </lineage>
</organism>
<dbReference type="SMART" id="SM00220">
    <property type="entry name" value="S_TKc"/>
    <property type="match status" value="1"/>
</dbReference>
<dbReference type="GO" id="GO:0005524">
    <property type="term" value="F:ATP binding"/>
    <property type="evidence" value="ECO:0007669"/>
    <property type="project" value="UniProtKB-UniRule"/>
</dbReference>
<reference evidence="11 12" key="1">
    <citation type="submission" date="2019-03" db="EMBL/GenBank/DDBJ databases">
        <title>Single cell metagenomics reveals metabolic interactions within the superorganism composed of flagellate Streblomastix strix and complex community of Bacteroidetes bacteria on its surface.</title>
        <authorList>
            <person name="Treitli S.C."/>
            <person name="Kolisko M."/>
            <person name="Husnik F."/>
            <person name="Keeling P."/>
            <person name="Hampl V."/>
        </authorList>
    </citation>
    <scope>NUCLEOTIDE SEQUENCE [LARGE SCALE GENOMIC DNA]</scope>
    <source>
        <strain evidence="11">ST1C</strain>
    </source>
</reference>
<dbReference type="PROSITE" id="PS00107">
    <property type="entry name" value="PROTEIN_KINASE_ATP"/>
    <property type="match status" value="1"/>
</dbReference>
<dbReference type="AlphaFoldDB" id="A0A5J4X4J3"/>
<feature type="compositionally biased region" description="Low complexity" evidence="8">
    <location>
        <begin position="572"/>
        <end position="584"/>
    </location>
</feature>
<dbReference type="Proteomes" id="UP000324800">
    <property type="component" value="Unassembled WGS sequence"/>
</dbReference>
<keyword evidence="9" id="KW-0812">Transmembrane</keyword>
<dbReference type="InterPro" id="IPR011009">
    <property type="entry name" value="Kinase-like_dom_sf"/>
</dbReference>
<evidence type="ECO:0000256" key="4">
    <source>
        <dbReference type="ARBA" id="ARBA00022741"/>
    </source>
</evidence>
<evidence type="ECO:0000256" key="9">
    <source>
        <dbReference type="SAM" id="Phobius"/>
    </source>
</evidence>
<dbReference type="InterPro" id="IPR008271">
    <property type="entry name" value="Ser/Thr_kinase_AS"/>
</dbReference>
<evidence type="ECO:0000256" key="8">
    <source>
        <dbReference type="SAM" id="MobiDB-lite"/>
    </source>
</evidence>
<evidence type="ECO:0000256" key="5">
    <source>
        <dbReference type="ARBA" id="ARBA00022777"/>
    </source>
</evidence>
<evidence type="ECO:0000256" key="1">
    <source>
        <dbReference type="ARBA" id="ARBA00010886"/>
    </source>
</evidence>
<keyword evidence="5 11" id="KW-0418">Kinase</keyword>
<keyword evidence="9" id="KW-0472">Membrane</keyword>
<dbReference type="PANTHER" id="PTHR43671:SF13">
    <property type="entry name" value="SERINE_THREONINE-PROTEIN KINASE NEK2"/>
    <property type="match status" value="1"/>
</dbReference>
<dbReference type="GO" id="GO:0004674">
    <property type="term" value="F:protein serine/threonine kinase activity"/>
    <property type="evidence" value="ECO:0007669"/>
    <property type="project" value="UniProtKB-EC"/>
</dbReference>
<feature type="binding site" evidence="7">
    <location>
        <position position="787"/>
    </location>
    <ligand>
        <name>ATP</name>
        <dbReference type="ChEBI" id="CHEBI:30616"/>
    </ligand>
</feature>
<dbReference type="PROSITE" id="PS50011">
    <property type="entry name" value="PROTEIN_KINASE_DOM"/>
    <property type="match status" value="1"/>
</dbReference>
<feature type="region of interest" description="Disordered" evidence="8">
    <location>
        <begin position="571"/>
        <end position="590"/>
    </location>
</feature>
<dbReference type="EC" id="2.7.11.1" evidence="2"/>
<comment type="caution">
    <text evidence="11">The sequence shown here is derived from an EMBL/GenBank/DDBJ whole genome shotgun (WGS) entry which is preliminary data.</text>
</comment>
<proteinExistence type="inferred from homology"/>
<keyword evidence="3" id="KW-0808">Transferase</keyword>
<evidence type="ECO:0000256" key="6">
    <source>
        <dbReference type="ARBA" id="ARBA00022840"/>
    </source>
</evidence>
<dbReference type="Gene3D" id="1.10.510.10">
    <property type="entry name" value="Transferase(Phosphotransferase) domain 1"/>
    <property type="match status" value="1"/>
</dbReference>
<dbReference type="InterPro" id="IPR050660">
    <property type="entry name" value="NEK_Ser/Thr_kinase"/>
</dbReference>
<evidence type="ECO:0000313" key="12">
    <source>
        <dbReference type="Proteomes" id="UP000324800"/>
    </source>
</evidence>
<accession>A0A5J4X4J3</accession>
<dbReference type="Pfam" id="PF00069">
    <property type="entry name" value="Pkinase"/>
    <property type="match status" value="1"/>
</dbReference>